<dbReference type="NCBIfam" id="TIGR00368">
    <property type="entry name" value="YifB family Mg chelatase-like AAA ATPase"/>
    <property type="match status" value="1"/>
</dbReference>
<dbReference type="Pfam" id="PF01078">
    <property type="entry name" value="Mg_chelatase"/>
    <property type="match status" value="1"/>
</dbReference>
<dbReference type="SMART" id="SM00382">
    <property type="entry name" value="AAA"/>
    <property type="match status" value="1"/>
</dbReference>
<evidence type="ECO:0000256" key="2">
    <source>
        <dbReference type="ARBA" id="ARBA00022741"/>
    </source>
</evidence>
<dbReference type="PRINTS" id="PR01657">
    <property type="entry name" value="MCMFAMILY"/>
</dbReference>
<dbReference type="Gene3D" id="3.40.50.300">
    <property type="entry name" value="P-loop containing nucleotide triphosphate hydrolases"/>
    <property type="match status" value="1"/>
</dbReference>
<comment type="similarity">
    <text evidence="1">Belongs to the Mg-chelatase subunits D/I family. ComM subfamily.</text>
</comment>
<dbReference type="SUPFAM" id="SSF52540">
    <property type="entry name" value="P-loop containing nucleoside triphosphate hydrolases"/>
    <property type="match status" value="1"/>
</dbReference>
<evidence type="ECO:0000256" key="1">
    <source>
        <dbReference type="ARBA" id="ARBA00006354"/>
    </source>
</evidence>
<keyword evidence="2" id="KW-0547">Nucleotide-binding</keyword>
<organism evidence="5">
    <name type="scientific">Anaplasma marginale</name>
    <dbReference type="NCBI Taxonomy" id="770"/>
    <lineage>
        <taxon>Bacteria</taxon>
        <taxon>Pseudomonadati</taxon>
        <taxon>Pseudomonadota</taxon>
        <taxon>Alphaproteobacteria</taxon>
        <taxon>Rickettsiales</taxon>
        <taxon>Anaplasmataceae</taxon>
        <taxon>Anaplasma</taxon>
    </lineage>
</organism>
<evidence type="ECO:0000256" key="3">
    <source>
        <dbReference type="ARBA" id="ARBA00022840"/>
    </source>
</evidence>
<dbReference type="InterPro" id="IPR027417">
    <property type="entry name" value="P-loop_NTPase"/>
</dbReference>
<dbReference type="InterPro" id="IPR004482">
    <property type="entry name" value="Mg_chelat-rel"/>
</dbReference>
<feature type="domain" description="AAA+ ATPase" evidence="4">
    <location>
        <begin position="220"/>
        <end position="401"/>
    </location>
</feature>
<dbReference type="InterPro" id="IPR003593">
    <property type="entry name" value="AAA+_ATPase"/>
</dbReference>
<dbReference type="InterPro" id="IPR014721">
    <property type="entry name" value="Ribsml_uS5_D2-typ_fold_subgr"/>
</dbReference>
<dbReference type="EMBL" id="VTCY01000005">
    <property type="protein sequence ID" value="KAB0452086.1"/>
    <property type="molecule type" value="Genomic_DNA"/>
</dbReference>
<dbReference type="RefSeq" id="WP_041641456.1">
    <property type="nucleotide sequence ID" value="NZ_CP023730.1"/>
</dbReference>
<evidence type="ECO:0000313" key="5">
    <source>
        <dbReference type="EMBL" id="KAB0452086.1"/>
    </source>
</evidence>
<dbReference type="InterPro" id="IPR025158">
    <property type="entry name" value="Mg_chelat-rel_C"/>
</dbReference>
<dbReference type="Gene3D" id="3.30.230.10">
    <property type="match status" value="1"/>
</dbReference>
<dbReference type="PANTHER" id="PTHR32039:SF7">
    <property type="entry name" value="COMPETENCE PROTEIN COMM"/>
    <property type="match status" value="1"/>
</dbReference>
<comment type="caution">
    <text evidence="5">The sequence shown here is derived from an EMBL/GenBank/DDBJ whole genome shotgun (WGS) entry which is preliminary data.</text>
</comment>
<dbReference type="InterPro" id="IPR020568">
    <property type="entry name" value="Ribosomal_Su5_D2-typ_SF"/>
</dbReference>
<dbReference type="Pfam" id="PF13541">
    <property type="entry name" value="ChlI"/>
    <property type="match status" value="1"/>
</dbReference>
<dbReference type="GO" id="GO:0003677">
    <property type="term" value="F:DNA binding"/>
    <property type="evidence" value="ECO:0007669"/>
    <property type="project" value="InterPro"/>
</dbReference>
<dbReference type="SUPFAM" id="SSF54211">
    <property type="entry name" value="Ribosomal protein S5 domain 2-like"/>
    <property type="match status" value="1"/>
</dbReference>
<sequence>MFADVHTVAFVGVCTVDVVVQVHVARGLPAFNIVGMPDKVVAESRDRIRAALSSVKAPMPPKRITVNLSPAGFSKEGSHYDLPIALGILSATGALRQPEKLASYIVLGELALDGRITPVSGVLAAMLNARKLHKGVVCPHGNMTEAKLVCDIPVLGPKHLSSLVDYFNEVEGAAGVFAHHDLPVYEEPHAGGRLAQVMPDMQDVRGHSVAKRAMEIAAAGGHNILMIGPPGSGKSMIAKRLIGILPDLDAQEVLEINVISSIMHKGMRHLVASRPFREPHSSASLASMVGGGRQALPGEITLAHNGVLFLDELPEFSKSVLESLRQPLEDRQVVISRANAHITYPANFQLVAAMNPCRCGYINDSGRKCARAPRCGAEYQGRISGPIMSRIDIKVEVENVSMFAQKTCDNSTSSASMKARVTGARSIQAARYGDMRKNNAMLTAGEVEKFITRRMSDAAGKLLAKVLDIGRLSNRDASKILKVARTIADLAVCGEVAENHVAEAVSFSDYHCGR</sequence>
<proteinExistence type="inferred from homology"/>
<evidence type="ECO:0000259" key="4">
    <source>
        <dbReference type="SMART" id="SM00382"/>
    </source>
</evidence>
<protein>
    <submittedName>
        <fullName evidence="5">YifB family Mg chelatase-like AAA ATPase</fullName>
    </submittedName>
</protein>
<dbReference type="InterPro" id="IPR000523">
    <property type="entry name" value="Mg_chelatse_chII-like_cat_dom"/>
</dbReference>
<keyword evidence="3" id="KW-0067">ATP-binding</keyword>
<gene>
    <name evidence="5" type="ORF">FY207_02240</name>
</gene>
<dbReference type="InterPro" id="IPR001208">
    <property type="entry name" value="MCM_dom"/>
</dbReference>
<dbReference type="PANTHER" id="PTHR32039">
    <property type="entry name" value="MAGNESIUM-CHELATASE SUBUNIT CHLI"/>
    <property type="match status" value="1"/>
</dbReference>
<accession>A0A643CLI7</accession>
<dbReference type="InterPro" id="IPR045006">
    <property type="entry name" value="CHLI-like"/>
</dbReference>
<reference evidence="5" key="1">
    <citation type="submission" date="2019-08" db="EMBL/GenBank/DDBJ databases">
        <authorList>
            <person name="Amaro Estrada I."/>
            <person name="Quiroz Castaneda R.E."/>
            <person name="Martinez Ocampo F."/>
            <person name="Rodriguez Camarillo S.D."/>
        </authorList>
    </citation>
    <scope>NUCLEOTIDE SEQUENCE</scope>
    <source>
        <strain evidence="5">MEX-30-184-02</strain>
    </source>
</reference>
<name>A0A643CLI7_ANAMA</name>
<dbReference type="GO" id="GO:0005524">
    <property type="term" value="F:ATP binding"/>
    <property type="evidence" value="ECO:0007669"/>
    <property type="project" value="UniProtKB-KW"/>
</dbReference>
<dbReference type="Pfam" id="PF13335">
    <property type="entry name" value="Mg_chelatase_C"/>
    <property type="match status" value="1"/>
</dbReference>
<dbReference type="AlphaFoldDB" id="A0A643CLI7"/>